<keyword evidence="10" id="KW-0812">Transmembrane</keyword>
<dbReference type="SUPFAM" id="SSF55874">
    <property type="entry name" value="ATPase domain of HSP90 chaperone/DNA topoisomerase II/histidine kinase"/>
    <property type="match status" value="1"/>
</dbReference>
<proteinExistence type="predicted"/>
<dbReference type="InterPro" id="IPR050980">
    <property type="entry name" value="2C_sensor_his_kinase"/>
</dbReference>
<dbReference type="PRINTS" id="PR00344">
    <property type="entry name" value="BCTRLSENSOR"/>
</dbReference>
<dbReference type="InterPro" id="IPR005467">
    <property type="entry name" value="His_kinase_dom"/>
</dbReference>
<keyword evidence="7 12" id="KW-0418">Kinase</keyword>
<organism evidence="12 13">
    <name type="scientific">Acidocella aminolytica 101 = DSM 11237</name>
    <dbReference type="NCBI Taxonomy" id="1120923"/>
    <lineage>
        <taxon>Bacteria</taxon>
        <taxon>Pseudomonadati</taxon>
        <taxon>Pseudomonadota</taxon>
        <taxon>Alphaproteobacteria</taxon>
        <taxon>Acetobacterales</taxon>
        <taxon>Acidocellaceae</taxon>
        <taxon>Acidocella</taxon>
    </lineage>
</organism>
<keyword evidence="10" id="KW-0472">Membrane</keyword>
<evidence type="ECO:0000256" key="2">
    <source>
        <dbReference type="ARBA" id="ARBA00004651"/>
    </source>
</evidence>
<reference evidence="12 13" key="1">
    <citation type="submission" date="2012-11" db="EMBL/GenBank/DDBJ databases">
        <title>Whole genome sequence of Acidocella aminolytica 101 = DSM 11237.</title>
        <authorList>
            <person name="Azuma Y."/>
            <person name="Higashiura N."/>
            <person name="Hirakawa H."/>
            <person name="Matsushita K."/>
        </authorList>
    </citation>
    <scope>NUCLEOTIDE SEQUENCE [LARGE SCALE GENOMIC DNA]</scope>
    <source>
        <strain evidence="13">101 / DSM 11237</strain>
    </source>
</reference>
<dbReference type="InterPro" id="IPR003594">
    <property type="entry name" value="HATPase_dom"/>
</dbReference>
<dbReference type="Proteomes" id="UP000032668">
    <property type="component" value="Unassembled WGS sequence"/>
</dbReference>
<evidence type="ECO:0000256" key="3">
    <source>
        <dbReference type="ARBA" id="ARBA00012438"/>
    </source>
</evidence>
<evidence type="ECO:0000256" key="4">
    <source>
        <dbReference type="ARBA" id="ARBA00022475"/>
    </source>
</evidence>
<evidence type="ECO:0000256" key="9">
    <source>
        <dbReference type="ARBA" id="ARBA00023026"/>
    </source>
</evidence>
<dbReference type="Gene3D" id="1.10.287.130">
    <property type="match status" value="1"/>
</dbReference>
<dbReference type="InterPro" id="IPR004358">
    <property type="entry name" value="Sig_transdc_His_kin-like_C"/>
</dbReference>
<evidence type="ECO:0000256" key="5">
    <source>
        <dbReference type="ARBA" id="ARBA00022553"/>
    </source>
</evidence>
<dbReference type="EC" id="2.7.13.3" evidence="3"/>
<feature type="domain" description="Histidine kinase" evidence="11">
    <location>
        <begin position="258"/>
        <end position="461"/>
    </location>
</feature>
<gene>
    <name evidence="12" type="ORF">Aam_055_056</name>
</gene>
<sequence length="475" mass="51655">MNRLSRLKPQPASLSSKVLWVTVIAILVIESLALLPVLGRQRLHWMYEVQSRANVAAYALQSASPTQAARILRLAGIHRLTLVSPSGQQESWSASDAPPPTNAVLIPEEEHLSYSIWRTCLRIAGLAPAEQTLLFTSPLSATGGMAVQVSTAPLTFRMRLYARRGVSLIVLLSMLAGLVVYGVLNKLLVQPMEILTASIIRFREAPEEADHAGLDLLAARPRDDISTAARELKAMQSELRGALWRNARLAAVGTAVAKIAHDLRNVLSSALLVADRLQGVEDPVVQRATRTLIPAVERATQFVSRTVEFAREGPPPVTRSLVRIWELIEEVANTVRPASAKWRIENLVPEMLELPMDRDQLYRVLTNLIRNAAEAGATLITLSTEIIGDQTKLRVLDNGPGLPPKAQANLFKPFTGSVRSGGTGLGLTIARDLIRAHGGDLVLEHSGPDGTVFCMDLATHDPHTPPPFASRESAL</sequence>
<dbReference type="PANTHER" id="PTHR44936:SF9">
    <property type="entry name" value="SENSOR PROTEIN CREC"/>
    <property type="match status" value="1"/>
</dbReference>
<dbReference type="InterPro" id="IPR003661">
    <property type="entry name" value="HisK_dim/P_dom"/>
</dbReference>
<feature type="transmembrane region" description="Helical" evidence="10">
    <location>
        <begin position="165"/>
        <end position="184"/>
    </location>
</feature>
<evidence type="ECO:0000256" key="1">
    <source>
        <dbReference type="ARBA" id="ARBA00000085"/>
    </source>
</evidence>
<dbReference type="CDD" id="cd00075">
    <property type="entry name" value="HATPase"/>
    <property type="match status" value="1"/>
</dbReference>
<comment type="catalytic activity">
    <reaction evidence="1">
        <text>ATP + protein L-histidine = ADP + protein N-phospho-L-histidine.</text>
        <dbReference type="EC" id="2.7.13.3"/>
    </reaction>
</comment>
<evidence type="ECO:0000256" key="7">
    <source>
        <dbReference type="ARBA" id="ARBA00022777"/>
    </source>
</evidence>
<accession>A0A0D6PH43</accession>
<dbReference type="GO" id="GO:0005886">
    <property type="term" value="C:plasma membrane"/>
    <property type="evidence" value="ECO:0007669"/>
    <property type="project" value="UniProtKB-SubCell"/>
</dbReference>
<evidence type="ECO:0000256" key="10">
    <source>
        <dbReference type="SAM" id="Phobius"/>
    </source>
</evidence>
<dbReference type="EMBL" id="BANC01000054">
    <property type="protein sequence ID" value="GAN80676.1"/>
    <property type="molecule type" value="Genomic_DNA"/>
</dbReference>
<dbReference type="InterPro" id="IPR036097">
    <property type="entry name" value="HisK_dim/P_sf"/>
</dbReference>
<name>A0A0D6PH43_9PROT</name>
<dbReference type="InterPro" id="IPR036890">
    <property type="entry name" value="HATPase_C_sf"/>
</dbReference>
<keyword evidence="13" id="KW-1185">Reference proteome</keyword>
<evidence type="ECO:0000256" key="6">
    <source>
        <dbReference type="ARBA" id="ARBA00022679"/>
    </source>
</evidence>
<protein>
    <recommendedName>
        <fullName evidence="3">histidine kinase</fullName>
        <ecNumber evidence="3">2.7.13.3</ecNumber>
    </recommendedName>
</protein>
<evidence type="ECO:0000313" key="13">
    <source>
        <dbReference type="Proteomes" id="UP000032668"/>
    </source>
</evidence>
<dbReference type="OrthoDB" id="9784218at2"/>
<keyword evidence="5" id="KW-0597">Phosphoprotein</keyword>
<comment type="subcellular location">
    <subcellularLocation>
        <location evidence="2">Cell membrane</location>
        <topology evidence="2">Multi-pass membrane protein</topology>
    </subcellularLocation>
</comment>
<dbReference type="GO" id="GO:0000155">
    <property type="term" value="F:phosphorelay sensor kinase activity"/>
    <property type="evidence" value="ECO:0007669"/>
    <property type="project" value="InterPro"/>
</dbReference>
<dbReference type="Gene3D" id="3.30.565.10">
    <property type="entry name" value="Histidine kinase-like ATPase, C-terminal domain"/>
    <property type="match status" value="1"/>
</dbReference>
<keyword evidence="8" id="KW-0902">Two-component regulatory system</keyword>
<dbReference type="AlphaFoldDB" id="A0A0D6PH43"/>
<dbReference type="Pfam" id="PF02518">
    <property type="entry name" value="HATPase_c"/>
    <property type="match status" value="1"/>
</dbReference>
<keyword evidence="4" id="KW-1003">Cell membrane</keyword>
<keyword evidence="6" id="KW-0808">Transferase</keyword>
<evidence type="ECO:0000256" key="8">
    <source>
        <dbReference type="ARBA" id="ARBA00023012"/>
    </source>
</evidence>
<dbReference type="STRING" id="1120923.SAMN02746095_00727"/>
<dbReference type="SUPFAM" id="SSF47384">
    <property type="entry name" value="Homodimeric domain of signal transducing histidine kinase"/>
    <property type="match status" value="1"/>
</dbReference>
<evidence type="ECO:0000313" key="12">
    <source>
        <dbReference type="EMBL" id="GAN80676.1"/>
    </source>
</evidence>
<comment type="caution">
    <text evidence="12">The sequence shown here is derived from an EMBL/GenBank/DDBJ whole genome shotgun (WGS) entry which is preliminary data.</text>
</comment>
<dbReference type="RefSeq" id="WP_048879080.1">
    <property type="nucleotide sequence ID" value="NZ_BANC01000054.1"/>
</dbReference>
<dbReference type="CDD" id="cd00082">
    <property type="entry name" value="HisKA"/>
    <property type="match status" value="1"/>
</dbReference>
<dbReference type="SMART" id="SM00387">
    <property type="entry name" value="HATPase_c"/>
    <property type="match status" value="1"/>
</dbReference>
<evidence type="ECO:0000259" key="11">
    <source>
        <dbReference type="PROSITE" id="PS50109"/>
    </source>
</evidence>
<keyword evidence="9" id="KW-0843">Virulence</keyword>
<keyword evidence="10" id="KW-1133">Transmembrane helix</keyword>
<dbReference type="PANTHER" id="PTHR44936">
    <property type="entry name" value="SENSOR PROTEIN CREC"/>
    <property type="match status" value="1"/>
</dbReference>
<dbReference type="PROSITE" id="PS50109">
    <property type="entry name" value="HIS_KIN"/>
    <property type="match status" value="1"/>
</dbReference>
<feature type="transmembrane region" description="Helical" evidence="10">
    <location>
        <begin position="20"/>
        <end position="38"/>
    </location>
</feature>